<evidence type="ECO:0000313" key="2">
    <source>
        <dbReference type="Proteomes" id="UP000242913"/>
    </source>
</evidence>
<dbReference type="WBParaSite" id="OFLC_0000198001-mRNA-1">
    <property type="protein sequence ID" value="OFLC_0000198001-mRNA-1"/>
    <property type="gene ID" value="OFLC_0000198001"/>
</dbReference>
<protein>
    <submittedName>
        <fullName evidence="1 3">Uncharacterized protein</fullName>
    </submittedName>
</protein>
<organism evidence="3">
    <name type="scientific">Onchocerca flexuosa</name>
    <dbReference type="NCBI Taxonomy" id="387005"/>
    <lineage>
        <taxon>Eukaryota</taxon>
        <taxon>Metazoa</taxon>
        <taxon>Ecdysozoa</taxon>
        <taxon>Nematoda</taxon>
        <taxon>Chromadorea</taxon>
        <taxon>Rhabditida</taxon>
        <taxon>Spirurina</taxon>
        <taxon>Spiruromorpha</taxon>
        <taxon>Filarioidea</taxon>
        <taxon>Onchocercidae</taxon>
        <taxon>Onchocerca</taxon>
    </lineage>
</organism>
<evidence type="ECO:0000313" key="1">
    <source>
        <dbReference type="EMBL" id="OZC10356.1"/>
    </source>
</evidence>
<reference evidence="3" key="2">
    <citation type="submission" date="2016-06" db="UniProtKB">
        <authorList>
            <consortium name="WormBaseParasite"/>
        </authorList>
    </citation>
    <scope>IDENTIFICATION</scope>
</reference>
<proteinExistence type="predicted"/>
<sequence>MRLRDGEGGMNDSTISQQISDVRWVVPLLFPFLPSSDLFPAPHDQTNCPVTKSNFVVVINDR</sequence>
<reference evidence="1 2" key="1">
    <citation type="submission" date="2015-12" db="EMBL/GenBank/DDBJ databases">
        <title>Draft genome of the nematode, Onchocerca flexuosa.</title>
        <authorList>
            <person name="Mitreva M."/>
        </authorList>
    </citation>
    <scope>NUCLEOTIDE SEQUENCE [LARGE SCALE GENOMIC DNA]</scope>
    <source>
        <strain evidence="1">Red Deer</strain>
    </source>
</reference>
<keyword evidence="2" id="KW-1185">Reference proteome</keyword>
<gene>
    <name evidence="1" type="ORF">X798_02663</name>
</gene>
<dbReference type="Proteomes" id="UP000242913">
    <property type="component" value="Unassembled WGS sequence"/>
</dbReference>
<evidence type="ECO:0000313" key="3">
    <source>
        <dbReference type="WBParaSite" id="OFLC_0000198001-mRNA-1"/>
    </source>
</evidence>
<name>A0A183H3C1_9BILA</name>
<dbReference type="AlphaFoldDB" id="A0A183H3C1"/>
<dbReference type="EMBL" id="KZ269987">
    <property type="protein sequence ID" value="OZC10356.1"/>
    <property type="molecule type" value="Genomic_DNA"/>
</dbReference>
<accession>A0A183H3C1</accession>